<evidence type="ECO:0000313" key="1">
    <source>
        <dbReference type="EMBL" id="RCK59314.1"/>
    </source>
</evidence>
<gene>
    <name evidence="1" type="ORF">Cantr_07523</name>
    <name evidence="2" type="ORF">Cantr_09385</name>
</gene>
<accession>A0A367Y0E5</accession>
<dbReference type="OrthoDB" id="4026985at2759"/>
<evidence type="ECO:0008006" key="4">
    <source>
        <dbReference type="Google" id="ProtNLM"/>
    </source>
</evidence>
<organism evidence="1 3">
    <name type="scientific">Candida viswanathii</name>
    <dbReference type="NCBI Taxonomy" id="5486"/>
    <lineage>
        <taxon>Eukaryota</taxon>
        <taxon>Fungi</taxon>
        <taxon>Dikarya</taxon>
        <taxon>Ascomycota</taxon>
        <taxon>Saccharomycotina</taxon>
        <taxon>Pichiomycetes</taxon>
        <taxon>Debaryomycetaceae</taxon>
        <taxon>Candida/Lodderomyces clade</taxon>
        <taxon>Candida</taxon>
    </lineage>
</organism>
<dbReference type="Proteomes" id="UP000253472">
    <property type="component" value="Unassembled WGS sequence"/>
</dbReference>
<dbReference type="SUPFAM" id="SSF54160">
    <property type="entry name" value="Chromo domain-like"/>
    <property type="match status" value="1"/>
</dbReference>
<comment type="caution">
    <text evidence="1">The sequence shown here is derived from an EMBL/GenBank/DDBJ whole genome shotgun (WGS) entry which is preliminary data.</text>
</comment>
<keyword evidence="3" id="KW-1185">Reference proteome</keyword>
<dbReference type="GO" id="GO:0000123">
    <property type="term" value="C:histone acetyltransferase complex"/>
    <property type="evidence" value="ECO:0007669"/>
    <property type="project" value="UniProtKB-ARBA"/>
</dbReference>
<proteinExistence type="predicted"/>
<dbReference type="EMBL" id="QLNQ01000025">
    <property type="protein sequence ID" value="RCK62884.1"/>
    <property type="molecule type" value="Genomic_DNA"/>
</dbReference>
<reference evidence="1 3" key="1">
    <citation type="submission" date="2018-06" db="EMBL/GenBank/DDBJ databases">
        <title>Whole genome sequencing of Candida tropicalis (genome annotated by CSBL at Korea University).</title>
        <authorList>
            <person name="Ahn J."/>
        </authorList>
    </citation>
    <scope>NUCLEOTIDE SEQUENCE [LARGE SCALE GENOMIC DNA]</scope>
    <source>
        <strain evidence="1 3">ATCC 20962</strain>
    </source>
</reference>
<evidence type="ECO:0000313" key="3">
    <source>
        <dbReference type="Proteomes" id="UP000253472"/>
    </source>
</evidence>
<dbReference type="EMBL" id="QLNQ01000027">
    <property type="protein sequence ID" value="RCK59314.1"/>
    <property type="molecule type" value="Genomic_DNA"/>
</dbReference>
<sequence>MTSSKEPTILKIVGHRDFGPGGYYFEVEFEGSKTGWMSVENVRKRKPDLTKKYLKLHPEVK</sequence>
<dbReference type="InterPro" id="IPR016197">
    <property type="entry name" value="Chromo-like_dom_sf"/>
</dbReference>
<name>A0A367Y0E5_9ASCO</name>
<evidence type="ECO:0000313" key="2">
    <source>
        <dbReference type="EMBL" id="RCK62884.1"/>
    </source>
</evidence>
<dbReference type="AlphaFoldDB" id="A0A367Y0E5"/>
<protein>
    <recommendedName>
        <fullName evidence="4">Chromo domain-containing protein</fullName>
    </recommendedName>
</protein>